<dbReference type="Proteomes" id="UP000759131">
    <property type="component" value="Unassembled WGS sequence"/>
</dbReference>
<dbReference type="Gene3D" id="3.40.50.720">
    <property type="entry name" value="NAD(P)-binding Rossmann-like Domain"/>
    <property type="match status" value="1"/>
</dbReference>
<dbReference type="InterPro" id="IPR003560">
    <property type="entry name" value="DHB_DH"/>
</dbReference>
<dbReference type="PANTHER" id="PTHR24321">
    <property type="entry name" value="DEHYDROGENASES, SHORT CHAIN"/>
    <property type="match status" value="1"/>
</dbReference>
<dbReference type="InterPro" id="IPR002347">
    <property type="entry name" value="SDR_fam"/>
</dbReference>
<feature type="non-terminal residue" evidence="3">
    <location>
        <position position="1"/>
    </location>
</feature>
<protein>
    <recommendedName>
        <fullName evidence="5">SDR family oxidoreductase</fullName>
    </recommendedName>
</protein>
<dbReference type="InterPro" id="IPR036291">
    <property type="entry name" value="NAD(P)-bd_dom_sf"/>
</dbReference>
<evidence type="ECO:0000256" key="1">
    <source>
        <dbReference type="ARBA" id="ARBA00006484"/>
    </source>
</evidence>
<evidence type="ECO:0000313" key="3">
    <source>
        <dbReference type="EMBL" id="CAD7627541.1"/>
    </source>
</evidence>
<proteinExistence type="inferred from homology"/>
<organism evidence="3">
    <name type="scientific">Medioppia subpectinata</name>
    <dbReference type="NCBI Taxonomy" id="1979941"/>
    <lineage>
        <taxon>Eukaryota</taxon>
        <taxon>Metazoa</taxon>
        <taxon>Ecdysozoa</taxon>
        <taxon>Arthropoda</taxon>
        <taxon>Chelicerata</taxon>
        <taxon>Arachnida</taxon>
        <taxon>Acari</taxon>
        <taxon>Acariformes</taxon>
        <taxon>Sarcoptiformes</taxon>
        <taxon>Oribatida</taxon>
        <taxon>Brachypylina</taxon>
        <taxon>Oppioidea</taxon>
        <taxon>Oppiidae</taxon>
        <taxon>Medioppia</taxon>
    </lineage>
</organism>
<dbReference type="Pfam" id="PF13561">
    <property type="entry name" value="adh_short_C2"/>
    <property type="match status" value="1"/>
</dbReference>
<dbReference type="OrthoDB" id="6496917at2759"/>
<dbReference type="PRINTS" id="PR01397">
    <property type="entry name" value="DHBDHDRGNASE"/>
</dbReference>
<dbReference type="SUPFAM" id="SSF51735">
    <property type="entry name" value="NAD(P)-binding Rossmann-fold domains"/>
    <property type="match status" value="1"/>
</dbReference>
<reference evidence="3" key="1">
    <citation type="submission" date="2020-11" db="EMBL/GenBank/DDBJ databases">
        <authorList>
            <person name="Tran Van P."/>
        </authorList>
    </citation>
    <scope>NUCLEOTIDE SEQUENCE</scope>
</reference>
<dbReference type="AlphaFoldDB" id="A0A7R9Q160"/>
<accession>A0A7R9Q160</accession>
<dbReference type="GO" id="GO:0008667">
    <property type="term" value="F:2,3-dihydro-2,3-dihydroxybenzoate dehydrogenase activity"/>
    <property type="evidence" value="ECO:0007669"/>
    <property type="project" value="InterPro"/>
</dbReference>
<dbReference type="EMBL" id="CAJPIZ010004823">
    <property type="protein sequence ID" value="CAG2107971.1"/>
    <property type="molecule type" value="Genomic_DNA"/>
</dbReference>
<evidence type="ECO:0000313" key="4">
    <source>
        <dbReference type="Proteomes" id="UP000759131"/>
    </source>
</evidence>
<dbReference type="GO" id="GO:0019290">
    <property type="term" value="P:siderophore biosynthetic process"/>
    <property type="evidence" value="ECO:0007669"/>
    <property type="project" value="InterPro"/>
</dbReference>
<dbReference type="PANTHER" id="PTHR24321:SF8">
    <property type="entry name" value="ESTRADIOL 17-BETA-DEHYDROGENASE 8-RELATED"/>
    <property type="match status" value="1"/>
</dbReference>
<keyword evidence="2" id="KW-0560">Oxidoreductase</keyword>
<sequence length="80" mass="8777">PGATQVQEKLDPPDVWEKTRTFTPLKRIGQPLDVAKAVAFLASSDAKFITGTNLFVDGGLVHNVGAMNMMFGDMIDDYYN</sequence>
<comment type="similarity">
    <text evidence="1">Belongs to the short-chain dehydrogenases/reductases (SDR) family.</text>
</comment>
<name>A0A7R9Q160_9ACAR</name>
<dbReference type="EMBL" id="OC859398">
    <property type="protein sequence ID" value="CAD7627541.1"/>
    <property type="molecule type" value="Genomic_DNA"/>
</dbReference>
<evidence type="ECO:0000256" key="2">
    <source>
        <dbReference type="ARBA" id="ARBA00023002"/>
    </source>
</evidence>
<gene>
    <name evidence="3" type="ORF">OSB1V03_LOCUS7967</name>
</gene>
<evidence type="ECO:0008006" key="5">
    <source>
        <dbReference type="Google" id="ProtNLM"/>
    </source>
</evidence>
<keyword evidence="4" id="KW-1185">Reference proteome</keyword>